<dbReference type="GO" id="GO:0090588">
    <property type="term" value="F:protein-phosphocysteine-N-acetylmuramate phosphotransferase system transporter activity"/>
    <property type="evidence" value="ECO:0007669"/>
    <property type="project" value="TreeGrafter"/>
</dbReference>
<evidence type="ECO:0000256" key="10">
    <source>
        <dbReference type="ARBA" id="ARBA00023136"/>
    </source>
</evidence>
<evidence type="ECO:0000313" key="21">
    <source>
        <dbReference type="Proteomes" id="UP000031914"/>
    </source>
</evidence>
<keyword evidence="4" id="KW-0762">Sugar transport</keyword>
<gene>
    <name evidence="20" type="primary">murP</name>
    <name evidence="19" type="ORF">CH64_2122</name>
    <name evidence="20" type="ORF">ERS008555_00495</name>
</gene>
<dbReference type="Pfam" id="PF02378">
    <property type="entry name" value="PTS_EIIC"/>
    <property type="match status" value="1"/>
</dbReference>
<evidence type="ECO:0000313" key="20">
    <source>
        <dbReference type="EMBL" id="CQI88162.1"/>
    </source>
</evidence>
<feature type="transmembrane region" description="Helical" evidence="16">
    <location>
        <begin position="263"/>
        <end position="287"/>
    </location>
</feature>
<dbReference type="EC" id="2.7.1.192" evidence="11"/>
<dbReference type="PROSITE" id="PS51103">
    <property type="entry name" value="PTS_EIIC_TYPE_1"/>
    <property type="match status" value="1"/>
</dbReference>
<evidence type="ECO:0000256" key="15">
    <source>
        <dbReference type="PROSITE-ProRule" id="PRU00421"/>
    </source>
</evidence>
<keyword evidence="5" id="KW-0808">Transferase</keyword>
<keyword evidence="7 16" id="KW-0812">Transmembrane</keyword>
<dbReference type="GO" id="GO:0008982">
    <property type="term" value="F:protein-N(PI)-phosphohistidine-sugar phosphotransferase activity"/>
    <property type="evidence" value="ECO:0007669"/>
    <property type="project" value="InterPro"/>
</dbReference>
<dbReference type="PROSITE" id="PS01035">
    <property type="entry name" value="PTS_EIIB_TYPE_1_CYS"/>
    <property type="match status" value="1"/>
</dbReference>
<dbReference type="Proteomes" id="UP000042054">
    <property type="component" value="Unassembled WGS sequence"/>
</dbReference>
<dbReference type="Gene3D" id="3.30.1360.60">
    <property type="entry name" value="Glucose permease domain IIB"/>
    <property type="match status" value="1"/>
</dbReference>
<evidence type="ECO:0000256" key="11">
    <source>
        <dbReference type="ARBA" id="ARBA00039021"/>
    </source>
</evidence>
<dbReference type="Proteomes" id="UP000031914">
    <property type="component" value="Chromosome"/>
</dbReference>
<feature type="transmembrane region" description="Helical" evidence="16">
    <location>
        <begin position="193"/>
        <end position="214"/>
    </location>
</feature>
<dbReference type="GO" id="GO:0016301">
    <property type="term" value="F:kinase activity"/>
    <property type="evidence" value="ECO:0007669"/>
    <property type="project" value="UniProtKB-KW"/>
</dbReference>
<dbReference type="InterPro" id="IPR036878">
    <property type="entry name" value="Glu_permease_IIB"/>
</dbReference>
<feature type="transmembrane region" description="Helical" evidence="16">
    <location>
        <begin position="403"/>
        <end position="429"/>
    </location>
</feature>
<dbReference type="KEGG" id="yro:CH64_2122"/>
<proteinExistence type="predicted"/>
<feature type="transmembrane region" description="Helical" evidence="16">
    <location>
        <begin position="234"/>
        <end position="251"/>
    </location>
</feature>
<dbReference type="OrthoDB" id="9797715at2"/>
<keyword evidence="6" id="KW-0598">Phosphotransferase system</keyword>
<dbReference type="EMBL" id="CP009787">
    <property type="protein sequence ID" value="AJJ09542.1"/>
    <property type="molecule type" value="Genomic_DNA"/>
</dbReference>
<dbReference type="InterPro" id="IPR001996">
    <property type="entry name" value="PTS_IIB_1"/>
</dbReference>
<dbReference type="EMBL" id="CTKE01000002">
    <property type="protein sequence ID" value="CQI88162.1"/>
    <property type="molecule type" value="Genomic_DNA"/>
</dbReference>
<evidence type="ECO:0000256" key="2">
    <source>
        <dbReference type="ARBA" id="ARBA00022448"/>
    </source>
</evidence>
<evidence type="ECO:0000256" key="16">
    <source>
        <dbReference type="SAM" id="Phobius"/>
    </source>
</evidence>
<dbReference type="SUPFAM" id="SSF55604">
    <property type="entry name" value="Glucose permease domain IIB"/>
    <property type="match status" value="1"/>
</dbReference>
<dbReference type="GO" id="GO:0005886">
    <property type="term" value="C:plasma membrane"/>
    <property type="evidence" value="ECO:0007669"/>
    <property type="project" value="UniProtKB-SubCell"/>
</dbReference>
<evidence type="ECO:0000256" key="14">
    <source>
        <dbReference type="ARBA" id="ARBA00048265"/>
    </source>
</evidence>
<keyword evidence="8" id="KW-0418">Kinase</keyword>
<feature type="domain" description="PTS EIIC type-1" evidence="18">
    <location>
        <begin position="123"/>
        <end position="483"/>
    </location>
</feature>
<dbReference type="InterPro" id="IPR003352">
    <property type="entry name" value="PTS_EIIC"/>
</dbReference>
<feature type="transmembrane region" description="Helical" evidence="16">
    <location>
        <begin position="449"/>
        <end position="475"/>
    </location>
</feature>
<evidence type="ECO:0000256" key="5">
    <source>
        <dbReference type="ARBA" id="ARBA00022679"/>
    </source>
</evidence>
<dbReference type="GO" id="GO:0009401">
    <property type="term" value="P:phosphoenolpyruvate-dependent sugar phosphotransferase system"/>
    <property type="evidence" value="ECO:0007669"/>
    <property type="project" value="UniProtKB-KW"/>
</dbReference>
<organism evidence="20 22">
    <name type="scientific">Yersinia rohdei</name>
    <dbReference type="NCBI Taxonomy" id="29485"/>
    <lineage>
        <taxon>Bacteria</taxon>
        <taxon>Pseudomonadati</taxon>
        <taxon>Pseudomonadota</taxon>
        <taxon>Gammaproteobacteria</taxon>
        <taxon>Enterobacterales</taxon>
        <taxon>Yersiniaceae</taxon>
        <taxon>Yersinia</taxon>
    </lineage>
</organism>
<comment type="catalytic activity">
    <reaction evidence="14">
        <text>N-acetyl-beta-D-muramate(out) + N(pros)-phospho-L-histidyl-[protein] = N-acetyl-beta-D-muramate 6-phosphate(in) + L-histidyl-[protein]</text>
        <dbReference type="Rhea" id="RHEA:33399"/>
        <dbReference type="Rhea" id="RHEA-COMP:9745"/>
        <dbReference type="Rhea" id="RHEA-COMP:9746"/>
        <dbReference type="ChEBI" id="CHEBI:29979"/>
        <dbReference type="ChEBI" id="CHEBI:58721"/>
        <dbReference type="ChEBI" id="CHEBI:64837"/>
        <dbReference type="ChEBI" id="CHEBI:64848"/>
        <dbReference type="EC" id="2.7.1.192"/>
    </reaction>
</comment>
<evidence type="ECO:0000256" key="13">
    <source>
        <dbReference type="ARBA" id="ARBA00043021"/>
    </source>
</evidence>
<name>A0A0U1HNT5_YERRO</name>
<evidence type="ECO:0000259" key="17">
    <source>
        <dbReference type="PROSITE" id="PS51098"/>
    </source>
</evidence>
<evidence type="ECO:0000313" key="22">
    <source>
        <dbReference type="Proteomes" id="UP000042054"/>
    </source>
</evidence>
<feature type="active site" description="Phosphocysteine intermediate; for EIIB activity" evidence="15">
    <location>
        <position position="28"/>
    </location>
</feature>
<evidence type="ECO:0000259" key="18">
    <source>
        <dbReference type="PROSITE" id="PS51103"/>
    </source>
</evidence>
<dbReference type="InterPro" id="IPR050558">
    <property type="entry name" value="PTS_Sugar-Specific_Components"/>
</dbReference>
<dbReference type="PANTHER" id="PTHR30175">
    <property type="entry name" value="PHOSPHOTRANSFERASE SYSTEM TRANSPORT PROTEIN"/>
    <property type="match status" value="1"/>
</dbReference>
<dbReference type="PANTHER" id="PTHR30175:SF3">
    <property type="entry name" value="PTS SYSTEM N-ACETYLMURAMIC ACID-SPECIFIC EIIBC COMPONENT"/>
    <property type="match status" value="1"/>
</dbReference>
<evidence type="ECO:0000256" key="9">
    <source>
        <dbReference type="ARBA" id="ARBA00022989"/>
    </source>
</evidence>
<feature type="domain" description="PTS EIIB type-1" evidence="17">
    <location>
        <begin position="6"/>
        <end position="89"/>
    </location>
</feature>
<evidence type="ECO:0000313" key="19">
    <source>
        <dbReference type="EMBL" id="AJJ09542.1"/>
    </source>
</evidence>
<dbReference type="NCBIfam" id="NF007152">
    <property type="entry name" value="PRK09586.1"/>
    <property type="match status" value="1"/>
</dbReference>
<keyword evidence="10 16" id="KW-0472">Membrane</keyword>
<evidence type="ECO:0000256" key="1">
    <source>
        <dbReference type="ARBA" id="ARBA00004651"/>
    </source>
</evidence>
<dbReference type="FunFam" id="3.30.1360.60:FF:000001">
    <property type="entry name" value="PTS system glucose-specific IIBC component PtsG"/>
    <property type="match status" value="1"/>
</dbReference>
<accession>A0A0U1HNT5</accession>
<feature type="transmembrane region" description="Helical" evidence="16">
    <location>
        <begin position="307"/>
        <end position="332"/>
    </location>
</feature>
<evidence type="ECO:0000256" key="12">
    <source>
        <dbReference type="ARBA" id="ARBA00040399"/>
    </source>
</evidence>
<dbReference type="CDD" id="cd00212">
    <property type="entry name" value="PTS_IIB_glc"/>
    <property type="match status" value="1"/>
</dbReference>
<sequence>MAKITGATIEQILLCIGGSQNITVCGNCMTRLRLTLKDRQLIQHDNLKKIPGVMGVVNGDDQLQIILGPGKAQTASEMMNKVLSAEPQPTNGSADDINLQVLASQTKQQMKAKQKSAVHNFLTKFATIFTPLIPGFIAAGLLLGIATLLQQTLVLEGVTPSSWLVALIAYMKVFSIGLFTFLSILIGFNTQKAFGGTGVNGAIIASLFILRYVPEGTVGYYAGMENFFGLVIDPRGNIIGVLLACMAGAWIERQVRRFIPDNLDMILTSTITLLITGALTFVIIMPLGGELFKGMSWLFMHLNGNPFGTAILAGLFLIAVVFGIHQGFVPVYFALMDAQGFNSLFPILAMAGAGQVGAALALYARSSKGSVLRTQIKGAIFPGLLGIGEPLIYGVTLPRLKPFITACIGGAVGGFFIGLVAWMGLPVGLNTVFGPSGLVSIPLMTSTQGIFAGMLVYIAGLLISYFAGFILTWFFGYKNIDLS</sequence>
<dbReference type="InterPro" id="IPR018113">
    <property type="entry name" value="PTrfase_EIIB_Cys"/>
</dbReference>
<feature type="transmembrane region" description="Helical" evidence="16">
    <location>
        <begin position="163"/>
        <end position="186"/>
    </location>
</feature>
<keyword evidence="3" id="KW-1003">Cell membrane</keyword>
<reference evidence="19 21" key="1">
    <citation type="journal article" date="2015" name="Genome Announc.">
        <title>Thirty-Two Complete Genome Assemblies of Nine Yersinia Species, Including Y. pestis, Y. pseudotuberculosis, and Y. enterocolitica.</title>
        <authorList>
            <person name="Johnson S.L."/>
            <person name="Daligault H.E."/>
            <person name="Davenport K.W."/>
            <person name="Jaissle J."/>
            <person name="Frey K.G."/>
            <person name="Ladner J.T."/>
            <person name="Broomall S.M."/>
            <person name="Bishop-Lilly K.A."/>
            <person name="Bruce D.C."/>
            <person name="Coyne S.R."/>
            <person name="Gibbons H.S."/>
            <person name="Lo C.C."/>
            <person name="Munk A.C."/>
            <person name="Rosenzweig C.N."/>
            <person name="Koroleva G.I."/>
            <person name="Palacios G.F."/>
            <person name="Redden C.L."/>
            <person name="Xu Y."/>
            <person name="Minogue T.D."/>
            <person name="Chain P.S."/>
        </authorList>
    </citation>
    <scope>NUCLEOTIDE SEQUENCE [LARGE SCALE GENOMIC DNA]</scope>
    <source>
        <strain evidence="19 21">YRA</strain>
    </source>
</reference>
<dbReference type="AlphaFoldDB" id="A0A0U1HNT5"/>
<feature type="transmembrane region" description="Helical" evidence="16">
    <location>
        <begin position="121"/>
        <end position="143"/>
    </location>
</feature>
<dbReference type="GeneID" id="45567413"/>
<dbReference type="PROSITE" id="PS51098">
    <property type="entry name" value="PTS_EIIB_TYPE_1"/>
    <property type="match status" value="1"/>
</dbReference>
<feature type="transmembrane region" description="Helical" evidence="16">
    <location>
        <begin position="376"/>
        <end position="396"/>
    </location>
</feature>
<protein>
    <recommendedName>
        <fullName evidence="12">PTS system N-acetylmuramic acid-specific EIIBC component</fullName>
        <ecNumber evidence="11">2.7.1.192</ecNumber>
    </recommendedName>
    <alternativeName>
        <fullName evidence="13">EIIBC-MurNAc</fullName>
    </alternativeName>
</protein>
<comment type="subcellular location">
    <subcellularLocation>
        <location evidence="1">Cell membrane</location>
        <topology evidence="1">Multi-pass membrane protein</topology>
    </subcellularLocation>
</comment>
<evidence type="ECO:0000256" key="4">
    <source>
        <dbReference type="ARBA" id="ARBA00022597"/>
    </source>
</evidence>
<evidence type="ECO:0000256" key="6">
    <source>
        <dbReference type="ARBA" id="ARBA00022683"/>
    </source>
</evidence>
<dbReference type="Pfam" id="PF00367">
    <property type="entry name" value="PTS_EIIB"/>
    <property type="match status" value="1"/>
</dbReference>
<keyword evidence="21" id="KW-1185">Reference proteome</keyword>
<keyword evidence="9 16" id="KW-1133">Transmembrane helix</keyword>
<evidence type="ECO:0000256" key="7">
    <source>
        <dbReference type="ARBA" id="ARBA00022692"/>
    </source>
</evidence>
<feature type="transmembrane region" description="Helical" evidence="16">
    <location>
        <begin position="344"/>
        <end position="364"/>
    </location>
</feature>
<evidence type="ECO:0000256" key="3">
    <source>
        <dbReference type="ARBA" id="ARBA00022475"/>
    </source>
</evidence>
<evidence type="ECO:0000256" key="8">
    <source>
        <dbReference type="ARBA" id="ARBA00022777"/>
    </source>
</evidence>
<dbReference type="STRING" id="29485.CH64_2122"/>
<dbReference type="RefSeq" id="WP_004716580.1">
    <property type="nucleotide sequence ID" value="NZ_CABIHO010000006.1"/>
</dbReference>
<keyword evidence="2" id="KW-0813">Transport</keyword>
<dbReference type="InterPro" id="IPR013013">
    <property type="entry name" value="PTS_EIIC_1"/>
</dbReference>
<reference evidence="20 22" key="2">
    <citation type="submission" date="2015-03" db="EMBL/GenBank/DDBJ databases">
        <authorList>
            <person name="Murphy D."/>
        </authorList>
    </citation>
    <scope>NUCLEOTIDE SEQUENCE [LARGE SCALE GENOMIC DNA]</scope>
    <source>
        <strain evidence="20 22">68/02</strain>
    </source>
</reference>